<keyword evidence="2" id="KW-1185">Reference proteome</keyword>
<dbReference type="KEGG" id="vg:65053234"/>
<name>A0A5B8RNA5_9CAUD</name>
<organism evidence="1 2">
    <name type="scientific">Escherichia phage Henu7</name>
    <dbReference type="NCBI Taxonomy" id="2589652"/>
    <lineage>
        <taxon>Viruses</taxon>
        <taxon>Duplodnaviria</taxon>
        <taxon>Heunggongvirae</taxon>
        <taxon>Uroviricota</taxon>
        <taxon>Caudoviricetes</taxon>
        <taxon>Drexlerviridae</taxon>
        <taxon>Tempevirinae</taxon>
        <taxon>Henuseptimavirus</taxon>
        <taxon>Henuseptimavirus henu7</taxon>
    </lineage>
</organism>
<protein>
    <submittedName>
        <fullName evidence="1">Uncharacterized protein</fullName>
    </submittedName>
</protein>
<evidence type="ECO:0000313" key="2">
    <source>
        <dbReference type="Proteomes" id="UP000321468"/>
    </source>
</evidence>
<dbReference type="RefSeq" id="YP_010064778.1">
    <property type="nucleotide sequence ID" value="NC_054894.1"/>
</dbReference>
<proteinExistence type="predicted"/>
<reference evidence="1 2" key="1">
    <citation type="submission" date="2019-06" db="EMBL/GenBank/DDBJ databases">
        <authorList>
            <person name="Li Q."/>
            <person name="Teng T."/>
        </authorList>
    </citation>
    <scope>NUCLEOTIDE SEQUENCE [LARGE SCALE GENOMIC DNA]</scope>
</reference>
<dbReference type="Proteomes" id="UP000321468">
    <property type="component" value="Genome"/>
</dbReference>
<accession>A0A5B8RNA5</accession>
<dbReference type="EMBL" id="MN019128">
    <property type="protein sequence ID" value="QEA09693.1"/>
    <property type="molecule type" value="Genomic_DNA"/>
</dbReference>
<sequence length="72" mass="8181">MSVFTESYFEARRTYGAIMAGCQYELVATDDGYGLVIDDCGTCYEVTFDKYDPDVAMLKNAPLIKFDRVEEE</sequence>
<dbReference type="GeneID" id="65053234"/>
<evidence type="ECO:0000313" key="1">
    <source>
        <dbReference type="EMBL" id="QEA09693.1"/>
    </source>
</evidence>